<proteinExistence type="predicted"/>
<dbReference type="AlphaFoldDB" id="F4WBS9"/>
<evidence type="ECO:0000256" key="1">
    <source>
        <dbReference type="SAM" id="MobiDB-lite"/>
    </source>
</evidence>
<dbReference type="InParanoid" id="F4WBS9"/>
<keyword evidence="3" id="KW-1185">Reference proteome</keyword>
<reference evidence="2" key="1">
    <citation type="submission" date="2011-02" db="EMBL/GenBank/DDBJ databases">
        <title>The genome of the leaf-cutting ant Acromyrmex echinatior suggests key adaptations to social evolution and fungus farming.</title>
        <authorList>
            <person name="Nygaard S."/>
            <person name="Zhang G."/>
        </authorList>
    </citation>
    <scope>NUCLEOTIDE SEQUENCE</scope>
</reference>
<accession>F4WBS9</accession>
<evidence type="ECO:0000313" key="3">
    <source>
        <dbReference type="Proteomes" id="UP000007755"/>
    </source>
</evidence>
<gene>
    <name evidence="2" type="ORF">G5I_03000</name>
</gene>
<evidence type="ECO:0000313" key="2">
    <source>
        <dbReference type="EMBL" id="EGI68357.1"/>
    </source>
</evidence>
<feature type="compositionally biased region" description="Basic and acidic residues" evidence="1">
    <location>
        <begin position="369"/>
        <end position="388"/>
    </location>
</feature>
<dbReference type="STRING" id="103372.F4WBS9"/>
<protein>
    <submittedName>
        <fullName evidence="2">Uncharacterized protein</fullName>
    </submittedName>
</protein>
<organism evidence="3">
    <name type="scientific">Acromyrmex echinatior</name>
    <name type="common">Panamanian leafcutter ant</name>
    <name type="synonym">Acromyrmex octospinosus echinatior</name>
    <dbReference type="NCBI Taxonomy" id="103372"/>
    <lineage>
        <taxon>Eukaryota</taxon>
        <taxon>Metazoa</taxon>
        <taxon>Ecdysozoa</taxon>
        <taxon>Arthropoda</taxon>
        <taxon>Hexapoda</taxon>
        <taxon>Insecta</taxon>
        <taxon>Pterygota</taxon>
        <taxon>Neoptera</taxon>
        <taxon>Endopterygota</taxon>
        <taxon>Hymenoptera</taxon>
        <taxon>Apocrita</taxon>
        <taxon>Aculeata</taxon>
        <taxon>Formicoidea</taxon>
        <taxon>Formicidae</taxon>
        <taxon>Myrmicinae</taxon>
        <taxon>Acromyrmex</taxon>
    </lineage>
</organism>
<name>F4WBS9_ACREC</name>
<dbReference type="Proteomes" id="UP000007755">
    <property type="component" value="Unassembled WGS sequence"/>
</dbReference>
<feature type="region of interest" description="Disordered" evidence="1">
    <location>
        <begin position="349"/>
        <end position="388"/>
    </location>
</feature>
<sequence>MGPITQRNNSETQQLRIRPPMKIRAQLDAKTTLFIVNSELSQSLDNWYFSSSSVSGERLFLDETRRDEPRRDEVRQGETERWSALKGKSFKLRERKKNAFLLIPDKYVGKRAAESAALCLRSNGFVKLCWYAANARSEKHVRTRRTEGDGTDGAGGEERKRRLPGCFGNFELLRFTGPKKQSGVLRAQLFHRRPRRDPCATMDTLESATFFLWRFAAISSVVSTAAAVELQQVRNFGATVYRYSYTHVIPAKQNHAARFPMDLKAVDDKSRVKILSKIEARFIIIRSYIRREGGRRLGAEGRLLARIYSLHTAHSLKDNYSFAIDLKISEILASVEPFPVEKYRRRGAGAGVGEKVPRKSDASGCGRKAGREPGGRRKERGREGRVPK</sequence>
<dbReference type="EMBL" id="GL888066">
    <property type="protein sequence ID" value="EGI68357.1"/>
    <property type="molecule type" value="Genomic_DNA"/>
</dbReference>